<feature type="compositionally biased region" description="Basic and acidic residues" evidence="1">
    <location>
        <begin position="1"/>
        <end position="24"/>
    </location>
</feature>
<evidence type="ECO:0000313" key="2">
    <source>
        <dbReference type="EMBL" id="ETO07557.1"/>
    </source>
</evidence>
<keyword evidence="3" id="KW-1185">Reference proteome</keyword>
<accession>X6M2B4</accession>
<feature type="non-terminal residue" evidence="2">
    <location>
        <position position="120"/>
    </location>
</feature>
<comment type="caution">
    <text evidence="2">The sequence shown here is derived from an EMBL/GenBank/DDBJ whole genome shotgun (WGS) entry which is preliminary data.</text>
</comment>
<evidence type="ECO:0000256" key="1">
    <source>
        <dbReference type="SAM" id="MobiDB-lite"/>
    </source>
</evidence>
<evidence type="ECO:0000313" key="3">
    <source>
        <dbReference type="Proteomes" id="UP000023152"/>
    </source>
</evidence>
<name>X6M2B4_RETFI</name>
<gene>
    <name evidence="2" type="ORF">RFI_29837</name>
</gene>
<sequence length="120" mass="13966">MFVDAKQEFAMDSEERNGNKESKLKSGIAAKSPLETDMKYRKEIEYIQSLAEGQAKSVFKKKKKGGVQSGVICVKTKQDIILQKALVYGHYEKELLFMDLLERFEGHYSLEERFEYRNNM</sequence>
<dbReference type="EMBL" id="ASPP01026054">
    <property type="protein sequence ID" value="ETO07557.1"/>
    <property type="molecule type" value="Genomic_DNA"/>
</dbReference>
<organism evidence="2 3">
    <name type="scientific">Reticulomyxa filosa</name>
    <dbReference type="NCBI Taxonomy" id="46433"/>
    <lineage>
        <taxon>Eukaryota</taxon>
        <taxon>Sar</taxon>
        <taxon>Rhizaria</taxon>
        <taxon>Retaria</taxon>
        <taxon>Foraminifera</taxon>
        <taxon>Monothalamids</taxon>
        <taxon>Reticulomyxidae</taxon>
        <taxon>Reticulomyxa</taxon>
    </lineage>
</organism>
<reference evidence="2 3" key="1">
    <citation type="journal article" date="2013" name="Curr. Biol.">
        <title>The Genome of the Foraminiferan Reticulomyxa filosa.</title>
        <authorList>
            <person name="Glockner G."/>
            <person name="Hulsmann N."/>
            <person name="Schleicher M."/>
            <person name="Noegel A.A."/>
            <person name="Eichinger L."/>
            <person name="Gallinger C."/>
            <person name="Pawlowski J."/>
            <person name="Sierra R."/>
            <person name="Euteneuer U."/>
            <person name="Pillet L."/>
            <person name="Moustafa A."/>
            <person name="Platzer M."/>
            <person name="Groth M."/>
            <person name="Szafranski K."/>
            <person name="Schliwa M."/>
        </authorList>
    </citation>
    <scope>NUCLEOTIDE SEQUENCE [LARGE SCALE GENOMIC DNA]</scope>
</reference>
<proteinExistence type="predicted"/>
<feature type="region of interest" description="Disordered" evidence="1">
    <location>
        <begin position="1"/>
        <end position="27"/>
    </location>
</feature>
<dbReference type="AlphaFoldDB" id="X6M2B4"/>
<protein>
    <submittedName>
        <fullName evidence="2">Uncharacterized protein</fullName>
    </submittedName>
</protein>
<dbReference type="Proteomes" id="UP000023152">
    <property type="component" value="Unassembled WGS sequence"/>
</dbReference>